<evidence type="ECO:0000313" key="1">
    <source>
        <dbReference type="EMBL" id="KAJ9112996.1"/>
    </source>
</evidence>
<keyword evidence="2" id="KW-1185">Reference proteome</keyword>
<evidence type="ECO:0000313" key="2">
    <source>
        <dbReference type="Proteomes" id="UP001243375"/>
    </source>
</evidence>
<comment type="caution">
    <text evidence="1">The sequence shown here is derived from an EMBL/GenBank/DDBJ whole genome shotgun (WGS) entry which is preliminary data.</text>
</comment>
<reference evidence="1" key="1">
    <citation type="submission" date="2023-04" db="EMBL/GenBank/DDBJ databases">
        <title>Draft Genome sequencing of Naganishia species isolated from polar environments using Oxford Nanopore Technology.</title>
        <authorList>
            <person name="Leo P."/>
            <person name="Venkateswaran K."/>
        </authorList>
    </citation>
    <scope>NUCLEOTIDE SEQUENCE</scope>
    <source>
        <strain evidence="1">MNA-CCFEE 5425</strain>
    </source>
</reference>
<gene>
    <name evidence="1" type="ORF">QFC22_006092</name>
</gene>
<protein>
    <submittedName>
        <fullName evidence="1">Uncharacterized protein</fullName>
    </submittedName>
</protein>
<accession>A0ACC2WPH4</accession>
<proteinExistence type="predicted"/>
<dbReference type="Proteomes" id="UP001243375">
    <property type="component" value="Unassembled WGS sequence"/>
</dbReference>
<sequence length="745" mass="80299">MAEGNSRRGTKRKVSGQAIAGCEDEQNSRSGGKMDNVIPKTPTKKRIEYVIDLCTSSPAANKNSDPLGLNMILPTGNIAATVKRTPLTQSSVPNLLPPAVSTAATLTSKQQELQQENERSNYAGYLSLCRLTKQASQRAGSGGAVGGVKRMSVSRMDVSMDEATQNDESTAAAVPTALPLPLTTSTTALSAEIASEPCTAETDPIETEQQKLARLASWKSRNARAILSISRNAVRARGMAPGKGMMSWKAAGRGVEAAVKESTAAVTSRTDELAENAAPTNLAPRPQPVVPTDTLHQTRTRYLQRFASHLHNDAHRVDPNPDHSGFRRREWSPVYACAYTHAAKRGGDGPKILALASESGTIKLIDTNASSSASSSTTQFYPHSNAIFDLQWDETDERILTASGDQLGAVHRLMEGGEVRREAVLSGHTSSVKTCAWYDSNTVLTAGRDGNIHIYDLRCTGAFTPDLGIEETRYRRGRAAYGAYWDQARISPVMSVRNAHGVGGGTGRKVTSRSAVRSVTSLLALKTDRNLIASGGSADGIVKFWDLRANLASTRRIYVAEPVTQTLDRTADRGRRSRGVISLGEAGGKLYALCNDARIHPHSIQSPQLALPTYYTHPGLMESSFYMKLAVSPCEAFLACGTTGGKFAMWNVQRDYLGAWGVNRSDDVENGEIGEEGPVNAMQGIECGFGAGHTRQVGALDWAADQIVTCSDDYSSRIWKPDPRVVKAMRGRSDGYEYWSGTVKV</sequence>
<dbReference type="EMBL" id="JASBWU010000023">
    <property type="protein sequence ID" value="KAJ9112996.1"/>
    <property type="molecule type" value="Genomic_DNA"/>
</dbReference>
<name>A0ACC2WPH4_9TREE</name>
<organism evidence="1 2">
    <name type="scientific">Naganishia vaughanmartiniae</name>
    <dbReference type="NCBI Taxonomy" id="1424756"/>
    <lineage>
        <taxon>Eukaryota</taxon>
        <taxon>Fungi</taxon>
        <taxon>Dikarya</taxon>
        <taxon>Basidiomycota</taxon>
        <taxon>Agaricomycotina</taxon>
        <taxon>Tremellomycetes</taxon>
        <taxon>Filobasidiales</taxon>
        <taxon>Filobasidiaceae</taxon>
        <taxon>Naganishia</taxon>
    </lineage>
</organism>